<dbReference type="EMBL" id="JBHSQJ010000010">
    <property type="protein sequence ID" value="MFC5906242.1"/>
    <property type="molecule type" value="Genomic_DNA"/>
</dbReference>
<feature type="domain" description="HTH lysR-type" evidence="5">
    <location>
        <begin position="1"/>
        <end position="58"/>
    </location>
</feature>
<dbReference type="PANTHER" id="PTHR30346">
    <property type="entry name" value="TRANSCRIPTIONAL DUAL REGULATOR HCAR-RELATED"/>
    <property type="match status" value="1"/>
</dbReference>
<name>A0ABW1FY14_9ACTN</name>
<organism evidence="6 7">
    <name type="scientific">Streptacidiphilus monticola</name>
    <dbReference type="NCBI Taxonomy" id="2161674"/>
    <lineage>
        <taxon>Bacteria</taxon>
        <taxon>Bacillati</taxon>
        <taxon>Actinomycetota</taxon>
        <taxon>Actinomycetes</taxon>
        <taxon>Kitasatosporales</taxon>
        <taxon>Streptomycetaceae</taxon>
        <taxon>Streptacidiphilus</taxon>
    </lineage>
</organism>
<dbReference type="RefSeq" id="WP_380579462.1">
    <property type="nucleotide sequence ID" value="NZ_JBHSQJ010000010.1"/>
</dbReference>
<dbReference type="InterPro" id="IPR000847">
    <property type="entry name" value="LysR_HTH_N"/>
</dbReference>
<dbReference type="Gene3D" id="3.40.190.290">
    <property type="match status" value="1"/>
</dbReference>
<gene>
    <name evidence="6" type="ORF">ACFP3V_03260</name>
</gene>
<proteinExistence type="inferred from homology"/>
<keyword evidence="4" id="KW-0804">Transcription</keyword>
<keyword evidence="2" id="KW-0805">Transcription regulation</keyword>
<keyword evidence="7" id="KW-1185">Reference proteome</keyword>
<dbReference type="InterPro" id="IPR005119">
    <property type="entry name" value="LysR_subst-bd"/>
</dbReference>
<dbReference type="Proteomes" id="UP001596174">
    <property type="component" value="Unassembled WGS sequence"/>
</dbReference>
<sequence length="301" mass="31342">MELRQLEYFVAVAEEANFTRAAERVHISQSGVSAQIRALEHELGMPLIDRAARRAALTAAGSAALPHARAALAAADAVRKAVDEVAGVTRGALAVGMVSGCTVTPFFDALAAFHRAHPGVALRLFEDDSARLLAQVRSGRADLALVGLPDGVPGDLGGLAVTAERLVAAVPEDHPLARRQGTTLAELLSHPLVCMPPGTGIRAVLDRACAEQGLHPEITLEAAAPPAVADLARLGLGVGVLSESMVRPPLTAVPITDATGPAVLALVWSRAPNPALDRLVRELCRAFGKRQAHSGEDGEEE</sequence>
<evidence type="ECO:0000256" key="2">
    <source>
        <dbReference type="ARBA" id="ARBA00023015"/>
    </source>
</evidence>
<evidence type="ECO:0000259" key="5">
    <source>
        <dbReference type="PROSITE" id="PS50931"/>
    </source>
</evidence>
<dbReference type="Pfam" id="PF03466">
    <property type="entry name" value="LysR_substrate"/>
    <property type="match status" value="1"/>
</dbReference>
<comment type="similarity">
    <text evidence="1">Belongs to the LysR transcriptional regulatory family.</text>
</comment>
<reference evidence="7" key="1">
    <citation type="journal article" date="2019" name="Int. J. Syst. Evol. Microbiol.">
        <title>The Global Catalogue of Microorganisms (GCM) 10K type strain sequencing project: providing services to taxonomists for standard genome sequencing and annotation.</title>
        <authorList>
            <consortium name="The Broad Institute Genomics Platform"/>
            <consortium name="The Broad Institute Genome Sequencing Center for Infectious Disease"/>
            <person name="Wu L."/>
            <person name="Ma J."/>
        </authorList>
    </citation>
    <scope>NUCLEOTIDE SEQUENCE [LARGE SCALE GENOMIC DNA]</scope>
    <source>
        <strain evidence="7">JCM 4816</strain>
    </source>
</reference>
<keyword evidence="3" id="KW-0238">DNA-binding</keyword>
<evidence type="ECO:0000313" key="7">
    <source>
        <dbReference type="Proteomes" id="UP001596174"/>
    </source>
</evidence>
<evidence type="ECO:0000256" key="1">
    <source>
        <dbReference type="ARBA" id="ARBA00009437"/>
    </source>
</evidence>
<evidence type="ECO:0000313" key="6">
    <source>
        <dbReference type="EMBL" id="MFC5906242.1"/>
    </source>
</evidence>
<evidence type="ECO:0000256" key="3">
    <source>
        <dbReference type="ARBA" id="ARBA00023125"/>
    </source>
</evidence>
<evidence type="ECO:0000256" key="4">
    <source>
        <dbReference type="ARBA" id="ARBA00023163"/>
    </source>
</evidence>
<accession>A0ABW1FY14</accession>
<dbReference type="SUPFAM" id="SSF53850">
    <property type="entry name" value="Periplasmic binding protein-like II"/>
    <property type="match status" value="1"/>
</dbReference>
<dbReference type="InterPro" id="IPR036388">
    <property type="entry name" value="WH-like_DNA-bd_sf"/>
</dbReference>
<comment type="caution">
    <text evidence="6">The sequence shown here is derived from an EMBL/GenBank/DDBJ whole genome shotgun (WGS) entry which is preliminary data.</text>
</comment>
<dbReference type="Gene3D" id="1.10.10.10">
    <property type="entry name" value="Winged helix-like DNA-binding domain superfamily/Winged helix DNA-binding domain"/>
    <property type="match status" value="1"/>
</dbReference>
<dbReference type="Pfam" id="PF00126">
    <property type="entry name" value="HTH_1"/>
    <property type="match status" value="1"/>
</dbReference>
<dbReference type="InterPro" id="IPR036390">
    <property type="entry name" value="WH_DNA-bd_sf"/>
</dbReference>
<protein>
    <submittedName>
        <fullName evidence="6">LysR family transcriptional regulator</fullName>
    </submittedName>
</protein>
<dbReference type="PANTHER" id="PTHR30346:SF28">
    <property type="entry name" value="HTH-TYPE TRANSCRIPTIONAL REGULATOR CYNR"/>
    <property type="match status" value="1"/>
</dbReference>
<dbReference type="SUPFAM" id="SSF46785">
    <property type="entry name" value="Winged helix' DNA-binding domain"/>
    <property type="match status" value="1"/>
</dbReference>
<dbReference type="PRINTS" id="PR00039">
    <property type="entry name" value="HTHLYSR"/>
</dbReference>
<dbReference type="PROSITE" id="PS50931">
    <property type="entry name" value="HTH_LYSR"/>
    <property type="match status" value="1"/>
</dbReference>